<name>A0A645HLI7_9ZZZZ</name>
<evidence type="ECO:0000313" key="1">
    <source>
        <dbReference type="EMBL" id="MPN36493.1"/>
    </source>
</evidence>
<dbReference type="EMBL" id="VSSQ01090649">
    <property type="protein sequence ID" value="MPN36493.1"/>
    <property type="molecule type" value="Genomic_DNA"/>
</dbReference>
<reference evidence="1" key="1">
    <citation type="submission" date="2019-08" db="EMBL/GenBank/DDBJ databases">
        <authorList>
            <person name="Kucharzyk K."/>
            <person name="Murdoch R.W."/>
            <person name="Higgins S."/>
            <person name="Loffler F."/>
        </authorList>
    </citation>
    <scope>NUCLEOTIDE SEQUENCE</scope>
</reference>
<gene>
    <name evidence="1" type="ORF">SDC9_184002</name>
</gene>
<comment type="caution">
    <text evidence="1">The sequence shown here is derived from an EMBL/GenBank/DDBJ whole genome shotgun (WGS) entry which is preliminary data.</text>
</comment>
<dbReference type="AlphaFoldDB" id="A0A645HLI7"/>
<proteinExistence type="predicted"/>
<sequence>MVIKPAFPVPLLVFGGKEEALAAKLHHVQDRAPVRSPHLVVAVDNEHLVRGVDVVVIDVLCKVDDVAAELAGKLRVAGFRVGPIGQIDHK</sequence>
<protein>
    <submittedName>
        <fullName evidence="1">Uncharacterized protein</fullName>
    </submittedName>
</protein>
<organism evidence="1">
    <name type="scientific">bioreactor metagenome</name>
    <dbReference type="NCBI Taxonomy" id="1076179"/>
    <lineage>
        <taxon>unclassified sequences</taxon>
        <taxon>metagenomes</taxon>
        <taxon>ecological metagenomes</taxon>
    </lineage>
</organism>
<accession>A0A645HLI7</accession>